<dbReference type="SUPFAM" id="SSF63446">
    <property type="entry name" value="Type I dockerin domain"/>
    <property type="match status" value="1"/>
</dbReference>
<dbReference type="Proteomes" id="UP000315750">
    <property type="component" value="Chromosome"/>
</dbReference>
<evidence type="ECO:0000313" key="2">
    <source>
        <dbReference type="Proteomes" id="UP000315750"/>
    </source>
</evidence>
<name>A0A518AIG1_9BACT</name>
<keyword evidence="2" id="KW-1185">Reference proteome</keyword>
<dbReference type="EMBL" id="CP036278">
    <property type="protein sequence ID" value="QDU54521.1"/>
    <property type="molecule type" value="Genomic_DNA"/>
</dbReference>
<dbReference type="InterPro" id="IPR036439">
    <property type="entry name" value="Dockerin_dom_sf"/>
</dbReference>
<dbReference type="Gene3D" id="1.10.1330.10">
    <property type="entry name" value="Dockerin domain"/>
    <property type="match status" value="1"/>
</dbReference>
<evidence type="ECO:0000313" key="1">
    <source>
        <dbReference type="EMBL" id="QDU54521.1"/>
    </source>
</evidence>
<sequence length="471" mass="48417">MPAVDLMHRELLAMKTYSVSAVWLVYLIGSVWFHSSATIWSQTLIEVPPDLAPSSIGSDTTLRVGTGGVLGEDFLAGTTDDSDNISASISGGVVGSGLQLAPTDQSGGSVTFSVTGGSLASLTANTGSQGIISGGSVRDLFVPGGQVEVADMSLRSIEVGGSGGQAVLHQVDSQYATVKGGAASSQLELDGGTIDLMFVDTGEQTSGTANPGEANATIHAGTVIQANVGTSSGGRLVIEGGEVLNARVGGSLDSRLLQHSGNVTLLQLRDDGVLTMTGGQLQSARTAGDRTTIHWLGGEIDSLDLSSGTDHAVHLYGTAFSLNSFDITEYLTPGLAATMPTGVSITATLMDGQTYTLPSEANIASETTVTLLLPGDYDRNGTVNLDDYQVWKQQFGSEGDALQFAADGNFDGVVSLADYTVWRDHLGTSIEASDALSVSAVPEPATSTTLSVILLLTTGCGYATRRTASQP</sequence>
<dbReference type="InterPro" id="IPR018247">
    <property type="entry name" value="EF_Hand_1_Ca_BS"/>
</dbReference>
<dbReference type="PROSITE" id="PS00018">
    <property type="entry name" value="EF_HAND_1"/>
    <property type="match status" value="1"/>
</dbReference>
<organism evidence="1 2">
    <name type="scientific">Aeoliella mucimassa</name>
    <dbReference type="NCBI Taxonomy" id="2527972"/>
    <lineage>
        <taxon>Bacteria</taxon>
        <taxon>Pseudomonadati</taxon>
        <taxon>Planctomycetota</taxon>
        <taxon>Planctomycetia</taxon>
        <taxon>Pirellulales</taxon>
        <taxon>Lacipirellulaceae</taxon>
        <taxon>Aeoliella</taxon>
    </lineage>
</organism>
<accession>A0A518AIG1</accession>
<evidence type="ECO:0008006" key="3">
    <source>
        <dbReference type="Google" id="ProtNLM"/>
    </source>
</evidence>
<proteinExistence type="predicted"/>
<dbReference type="GO" id="GO:0000272">
    <property type="term" value="P:polysaccharide catabolic process"/>
    <property type="evidence" value="ECO:0007669"/>
    <property type="project" value="InterPro"/>
</dbReference>
<reference evidence="1 2" key="1">
    <citation type="submission" date="2019-02" db="EMBL/GenBank/DDBJ databases">
        <title>Deep-cultivation of Planctomycetes and their phenomic and genomic characterization uncovers novel biology.</title>
        <authorList>
            <person name="Wiegand S."/>
            <person name="Jogler M."/>
            <person name="Boedeker C."/>
            <person name="Pinto D."/>
            <person name="Vollmers J."/>
            <person name="Rivas-Marin E."/>
            <person name="Kohn T."/>
            <person name="Peeters S.H."/>
            <person name="Heuer A."/>
            <person name="Rast P."/>
            <person name="Oberbeckmann S."/>
            <person name="Bunk B."/>
            <person name="Jeske O."/>
            <person name="Meyerdierks A."/>
            <person name="Storesund J.E."/>
            <person name="Kallscheuer N."/>
            <person name="Luecker S."/>
            <person name="Lage O.M."/>
            <person name="Pohl T."/>
            <person name="Merkel B.J."/>
            <person name="Hornburger P."/>
            <person name="Mueller R.-W."/>
            <person name="Bruemmer F."/>
            <person name="Labrenz M."/>
            <person name="Spormann A.M."/>
            <person name="Op den Camp H."/>
            <person name="Overmann J."/>
            <person name="Amann R."/>
            <person name="Jetten M.S.M."/>
            <person name="Mascher T."/>
            <person name="Medema M.H."/>
            <person name="Devos D.P."/>
            <person name="Kaster A.-K."/>
            <person name="Ovreas L."/>
            <person name="Rohde M."/>
            <person name="Galperin M.Y."/>
            <person name="Jogler C."/>
        </authorList>
    </citation>
    <scope>NUCLEOTIDE SEQUENCE [LARGE SCALE GENOMIC DNA]</scope>
    <source>
        <strain evidence="1 2">Pan181</strain>
    </source>
</reference>
<dbReference type="AlphaFoldDB" id="A0A518AIG1"/>
<protein>
    <recommendedName>
        <fullName evidence="3">Dockerin domain-containing protein</fullName>
    </recommendedName>
</protein>
<dbReference type="KEGG" id="amuc:Pan181_07030"/>
<gene>
    <name evidence="1" type="ORF">Pan181_07030</name>
</gene>